<organism evidence="1 2">
    <name type="scientific">Branchiibius cervicis</name>
    <dbReference type="NCBI Taxonomy" id="908252"/>
    <lineage>
        <taxon>Bacteria</taxon>
        <taxon>Bacillati</taxon>
        <taxon>Actinomycetota</taxon>
        <taxon>Actinomycetes</taxon>
        <taxon>Micrococcales</taxon>
        <taxon>Dermacoccaceae</taxon>
        <taxon>Branchiibius</taxon>
    </lineage>
</organism>
<protein>
    <submittedName>
        <fullName evidence="1">Aspartyl protease family protein</fullName>
    </submittedName>
</protein>
<dbReference type="InterPro" id="IPR021109">
    <property type="entry name" value="Peptidase_aspartic_dom_sf"/>
</dbReference>
<comment type="caution">
    <text evidence="1">The sequence shown here is derived from an EMBL/GenBank/DDBJ whole genome shotgun (WGS) entry which is preliminary data.</text>
</comment>
<dbReference type="InterPro" id="IPR034122">
    <property type="entry name" value="Retropepsin-like_bacterial"/>
</dbReference>
<gene>
    <name evidence="1" type="ORF">ACFQBT_16070</name>
</gene>
<dbReference type="SUPFAM" id="SSF50630">
    <property type="entry name" value="Acid proteases"/>
    <property type="match status" value="2"/>
</dbReference>
<dbReference type="RefSeq" id="WP_377824212.1">
    <property type="nucleotide sequence ID" value="NZ_JBHSWJ010000002.1"/>
</dbReference>
<keyword evidence="1" id="KW-0378">Hydrolase</keyword>
<dbReference type="Proteomes" id="UP001596356">
    <property type="component" value="Unassembled WGS sequence"/>
</dbReference>
<dbReference type="CDD" id="cd05483">
    <property type="entry name" value="retropepsin_like_bacteria"/>
    <property type="match status" value="1"/>
</dbReference>
<keyword evidence="1" id="KW-0645">Protease</keyword>
<reference evidence="2" key="1">
    <citation type="journal article" date="2019" name="Int. J. Syst. Evol. Microbiol.">
        <title>The Global Catalogue of Microorganisms (GCM) 10K type strain sequencing project: providing services to taxonomists for standard genome sequencing and annotation.</title>
        <authorList>
            <consortium name="The Broad Institute Genomics Platform"/>
            <consortium name="The Broad Institute Genome Sequencing Center for Infectious Disease"/>
            <person name="Wu L."/>
            <person name="Ma J."/>
        </authorList>
    </citation>
    <scope>NUCLEOTIDE SEQUENCE [LARGE SCALE GENOMIC DNA]</scope>
    <source>
        <strain evidence="2">NBRC 106593</strain>
    </source>
</reference>
<dbReference type="GO" id="GO:0006508">
    <property type="term" value="P:proteolysis"/>
    <property type="evidence" value="ECO:0007669"/>
    <property type="project" value="UniProtKB-KW"/>
</dbReference>
<dbReference type="GO" id="GO:0008233">
    <property type="term" value="F:peptidase activity"/>
    <property type="evidence" value="ECO:0007669"/>
    <property type="project" value="UniProtKB-KW"/>
</dbReference>
<dbReference type="Gene3D" id="2.40.70.10">
    <property type="entry name" value="Acid Proteases"/>
    <property type="match status" value="2"/>
</dbReference>
<sequence length="294" mass="31414">MNRTSIVRVFGMATIPFEELGHFRRIEADLGAGLRGRFIVDTGIGMSVISPSLAQRWGLAPSGKTYVGQRMSGQSIEVPLADLPGFSIGAEVIAPTEAGVFDLGSDGDVDGILGLDVLGALPLTIDPARKSLVLGDELRDAQDVVVPVRVHRDGPAVDMWVDLILPDGTLVEVEIDTGSAATILNDTMLAACGAAGTEPIRVLEGVDETGHSYVRRFIELRESLHLAADPRAIQQAPTVMFQDIAIPGLIGTDFLDQWVQTYDTRDGTLRLRPIDDSTISTAQHPSLESVPANP</sequence>
<proteinExistence type="predicted"/>
<keyword evidence="2" id="KW-1185">Reference proteome</keyword>
<dbReference type="Pfam" id="PF13650">
    <property type="entry name" value="Asp_protease_2"/>
    <property type="match status" value="1"/>
</dbReference>
<evidence type="ECO:0000313" key="2">
    <source>
        <dbReference type="Proteomes" id="UP001596356"/>
    </source>
</evidence>
<accession>A0ABW2AXT2</accession>
<dbReference type="EMBL" id="JBHSWJ010000002">
    <property type="protein sequence ID" value="MFC6715245.1"/>
    <property type="molecule type" value="Genomic_DNA"/>
</dbReference>
<name>A0ABW2AXT2_9MICO</name>
<evidence type="ECO:0000313" key="1">
    <source>
        <dbReference type="EMBL" id="MFC6715245.1"/>
    </source>
</evidence>